<dbReference type="InterPro" id="IPR000933">
    <property type="entry name" value="Glyco_hydro_29"/>
</dbReference>
<dbReference type="GO" id="GO:0030246">
    <property type="term" value="F:carbohydrate binding"/>
    <property type="evidence" value="ECO:0007669"/>
    <property type="project" value="InterPro"/>
</dbReference>
<dbReference type="Pfam" id="PF01120">
    <property type="entry name" value="Alpha_L_fucos"/>
    <property type="match status" value="1"/>
</dbReference>
<dbReference type="InterPro" id="IPR005084">
    <property type="entry name" value="CBM6"/>
</dbReference>
<dbReference type="CDD" id="cd02795">
    <property type="entry name" value="CBM6-CBM35-CBM36_like"/>
    <property type="match status" value="1"/>
</dbReference>
<organism evidence="8 9">
    <name type="scientific">Paenibacillus ginsengarvi</name>
    <dbReference type="NCBI Taxonomy" id="400777"/>
    <lineage>
        <taxon>Bacteria</taxon>
        <taxon>Bacillati</taxon>
        <taxon>Bacillota</taxon>
        <taxon>Bacilli</taxon>
        <taxon>Bacillales</taxon>
        <taxon>Paenibacillaceae</taxon>
        <taxon>Paenibacillus</taxon>
    </lineage>
</organism>
<dbReference type="EMBL" id="RBAH01000049">
    <property type="protein sequence ID" value="RKN62082.1"/>
    <property type="molecule type" value="Genomic_DNA"/>
</dbReference>
<dbReference type="SMART" id="SM00812">
    <property type="entry name" value="Alpha_L_fucos"/>
    <property type="match status" value="1"/>
</dbReference>
<proteinExistence type="inferred from homology"/>
<dbReference type="SUPFAM" id="SSF51445">
    <property type="entry name" value="(Trans)glycosidases"/>
    <property type="match status" value="1"/>
</dbReference>
<reference evidence="8 9" key="1">
    <citation type="journal article" date="2007" name="Int. J. Syst. Evol. Microbiol.">
        <title>Paenibacillus ginsengarvi sp. nov., isolated from soil from ginseng cultivation.</title>
        <authorList>
            <person name="Yoon M.H."/>
            <person name="Ten L.N."/>
            <person name="Im W.T."/>
        </authorList>
    </citation>
    <scope>NUCLEOTIDE SEQUENCE [LARGE SCALE GENOMIC DNA]</scope>
    <source>
        <strain evidence="8 9">KCTC 13059</strain>
    </source>
</reference>
<keyword evidence="9" id="KW-1185">Reference proteome</keyword>
<dbReference type="GO" id="GO:0016139">
    <property type="term" value="P:glycoside catabolic process"/>
    <property type="evidence" value="ECO:0007669"/>
    <property type="project" value="TreeGrafter"/>
</dbReference>
<keyword evidence="5" id="KW-0378">Hydrolase</keyword>
<gene>
    <name evidence="8" type="ORF">D7M11_35030</name>
</gene>
<sequence>MTDKQDMLLDNAEADSLEKNVAALPEDEQRENRIAWWREARIGLFIHWGLYSELGGYWNGAEVEGAYGEHIMLRGKIPVAEYEEVAKRFDPVRFSADEWVAAAKDAGLKYIVVTAKHHDGFAMYDSKACDFNIVKRTPFGRDPMKELAAACEREGIRLCFYYSHAMDWHHPDSQGNTWDYPANIGAYDPLESWIGDEDKRSRYERYLEQKAYPQVTELLTGYGPVGIVWFDYGHKITDEQGTKFVNLVHGLQPGCLVNRRVRRDGFGDYGNSGDNQLHVRVRHNDWESIATLNDSWGYKRSDRNWKTARDLVRNMIDVASQNGNFLINVGPTGEGVFDPKSVELLREIGLWMKQNGDSIYGTTASPIGKLLWGRCTAKGRTLYFLVWDQPAHGELLVPGIRSRIGRAYAIADPDKRPLPVKRLNEDDIALDVHGVAFDPICTVIVLELAEDIDANPLRRLFGSGYSNVFEAFDGEIHGRTLRYDTGKKGRDNVTDWSDVSDWIEWEFRAASSGRYRVDVSYGSTDENAGGTFTVSAGNGCLLGKVEATGGEHRFATRELGFVYISAPGTYRLTVRATAIPGRCLMNLCAVTLTAHSL</sequence>
<dbReference type="PANTHER" id="PTHR10030">
    <property type="entry name" value="ALPHA-L-FUCOSIDASE"/>
    <property type="match status" value="1"/>
</dbReference>
<dbReference type="AlphaFoldDB" id="A0A3B0ANT5"/>
<evidence type="ECO:0000256" key="5">
    <source>
        <dbReference type="ARBA" id="ARBA00022801"/>
    </source>
</evidence>
<protein>
    <recommendedName>
        <fullName evidence="3">alpha-L-fucosidase</fullName>
        <ecNumber evidence="3">3.2.1.51</ecNumber>
    </recommendedName>
</protein>
<dbReference type="InterPro" id="IPR008979">
    <property type="entry name" value="Galactose-bd-like_sf"/>
</dbReference>
<evidence type="ECO:0000313" key="9">
    <source>
        <dbReference type="Proteomes" id="UP000282311"/>
    </source>
</evidence>
<dbReference type="PANTHER" id="PTHR10030:SF37">
    <property type="entry name" value="ALPHA-L-FUCOSIDASE-RELATED"/>
    <property type="match status" value="1"/>
</dbReference>
<dbReference type="PROSITE" id="PS51175">
    <property type="entry name" value="CBM6"/>
    <property type="match status" value="1"/>
</dbReference>
<name>A0A3B0ANT5_9BACL</name>
<evidence type="ECO:0000256" key="4">
    <source>
        <dbReference type="ARBA" id="ARBA00022729"/>
    </source>
</evidence>
<dbReference type="InterPro" id="IPR017853">
    <property type="entry name" value="GH"/>
</dbReference>
<comment type="function">
    <text evidence="1">Alpha-L-fucosidase is responsible for hydrolyzing the alpha-1,6-linked fucose joined to the reducing-end N-acetylglucosamine of the carbohydrate moieties of glycoproteins.</text>
</comment>
<keyword evidence="4" id="KW-0732">Signal</keyword>
<dbReference type="Gene3D" id="3.20.20.80">
    <property type="entry name" value="Glycosidases"/>
    <property type="match status" value="1"/>
</dbReference>
<evidence type="ECO:0000256" key="2">
    <source>
        <dbReference type="ARBA" id="ARBA00007951"/>
    </source>
</evidence>
<dbReference type="SUPFAM" id="SSF49785">
    <property type="entry name" value="Galactose-binding domain-like"/>
    <property type="match status" value="1"/>
</dbReference>
<evidence type="ECO:0000256" key="6">
    <source>
        <dbReference type="ARBA" id="ARBA00023295"/>
    </source>
</evidence>
<dbReference type="Proteomes" id="UP000282311">
    <property type="component" value="Unassembled WGS sequence"/>
</dbReference>
<evidence type="ECO:0000259" key="7">
    <source>
        <dbReference type="PROSITE" id="PS51175"/>
    </source>
</evidence>
<dbReference type="GO" id="GO:0006004">
    <property type="term" value="P:fucose metabolic process"/>
    <property type="evidence" value="ECO:0007669"/>
    <property type="project" value="InterPro"/>
</dbReference>
<dbReference type="RefSeq" id="WP_120751916.1">
    <property type="nucleotide sequence ID" value="NZ_RBAH01000049.1"/>
</dbReference>
<accession>A0A3B0ANT5</accession>
<evidence type="ECO:0000256" key="3">
    <source>
        <dbReference type="ARBA" id="ARBA00012662"/>
    </source>
</evidence>
<evidence type="ECO:0000313" key="8">
    <source>
        <dbReference type="EMBL" id="RKN62082.1"/>
    </source>
</evidence>
<evidence type="ECO:0000256" key="1">
    <source>
        <dbReference type="ARBA" id="ARBA00004071"/>
    </source>
</evidence>
<feature type="domain" description="CBM6" evidence="7">
    <location>
        <begin position="467"/>
        <end position="593"/>
    </location>
</feature>
<dbReference type="InterPro" id="IPR057739">
    <property type="entry name" value="Glyco_hydro_29_N"/>
</dbReference>
<dbReference type="GO" id="GO:0005764">
    <property type="term" value="C:lysosome"/>
    <property type="evidence" value="ECO:0007669"/>
    <property type="project" value="TreeGrafter"/>
</dbReference>
<dbReference type="PRINTS" id="PR00741">
    <property type="entry name" value="GLHYDRLASE29"/>
</dbReference>
<comment type="similarity">
    <text evidence="2">Belongs to the glycosyl hydrolase 29 family.</text>
</comment>
<dbReference type="OrthoDB" id="107551at2"/>
<dbReference type="GO" id="GO:0004560">
    <property type="term" value="F:alpha-L-fucosidase activity"/>
    <property type="evidence" value="ECO:0007669"/>
    <property type="project" value="InterPro"/>
</dbReference>
<dbReference type="Gene3D" id="2.60.120.260">
    <property type="entry name" value="Galactose-binding domain-like"/>
    <property type="match status" value="1"/>
</dbReference>
<keyword evidence="6" id="KW-0326">Glycosidase</keyword>
<dbReference type="EC" id="3.2.1.51" evidence="3"/>
<dbReference type="InterPro" id="IPR016286">
    <property type="entry name" value="FUC_metazoa-typ"/>
</dbReference>
<comment type="caution">
    <text evidence="8">The sequence shown here is derived from an EMBL/GenBank/DDBJ whole genome shotgun (WGS) entry which is preliminary data.</text>
</comment>